<name>A0ABY7EI40_MYAAR</name>
<feature type="chain" id="PRO_5045976050" evidence="12">
    <location>
        <begin position="26"/>
        <end position="585"/>
    </location>
</feature>
<evidence type="ECO:0000259" key="14">
    <source>
        <dbReference type="PROSITE" id="PS50261"/>
    </source>
</evidence>
<dbReference type="Gene3D" id="1.10.2000.10">
    <property type="entry name" value="Frizzled cysteine-rich domain"/>
    <property type="match status" value="1"/>
</dbReference>
<dbReference type="PROSITE" id="PS50261">
    <property type="entry name" value="G_PROTEIN_RECEP_F2_4"/>
    <property type="match status" value="1"/>
</dbReference>
<feature type="disulfide bond" evidence="9">
    <location>
        <begin position="43"/>
        <end position="104"/>
    </location>
</feature>
<sequence>MACQKSLVFSVTCFVLCTFLGCASGAGYTKVVNGDIIEPHDQCEPINIPLCKDIQYNQTIMPNLLTHTKQEDAGMEVHQFYPLVKVQCSKQLKFFLCTMYVPVCTVLPEAIPPCRSLCVEARTGCETLMNKFGFEWPSSLDCDKFPVNGLCVGENTTDPQITTTKTPTRTRWPTGGGGGGGGNNGGGGSGGGTFTINPNYRNELLECPLQQSVHDYDYKVRIGDIVIPDCGAPCKDMFFSEDKRDFARLWIGIWSFICLASTMFTVLTFLIDMQRFRYPERPIIFLSGCYFMVALAYVIGFFLKDDYACSVFTHKDQHHNVIRQTEPLITQGTKKEWCTILFMLLYFFSMASSIWWVILTLTWFLAAGMKWGHEPIEANSQYFHLAAWAVPAIKTIAILAMGQIDGDVLSGVCYVGISDVDALRGFLIAPLVVYLIIGTSFLLAGFVSLFKIRTIMKSDGTKTDKLEKLMVRIGIFSVLYTVPATIVIACYFYEQSSREAWMTTWWLSRCNEWLKETGSEYLCQIMDNKQLKPDFNVFMIKYLMSVIVGITSGVWIWTGKTLNSWQGFYGRLCGTRTPRDHEAVV</sequence>
<keyword evidence="6 11" id="KW-0472">Membrane</keyword>
<dbReference type="SMART" id="SM00063">
    <property type="entry name" value="FRI"/>
    <property type="match status" value="1"/>
</dbReference>
<feature type="region of interest" description="Disordered" evidence="10">
    <location>
        <begin position="158"/>
        <end position="192"/>
    </location>
</feature>
<feature type="compositionally biased region" description="Low complexity" evidence="10">
    <location>
        <begin position="158"/>
        <end position="173"/>
    </location>
</feature>
<keyword evidence="5 11" id="KW-1133">Transmembrane helix</keyword>
<dbReference type="InterPro" id="IPR015526">
    <property type="entry name" value="Frizzled/SFRP"/>
</dbReference>
<dbReference type="Pfam" id="PF01534">
    <property type="entry name" value="Frizzled"/>
    <property type="match status" value="1"/>
</dbReference>
<evidence type="ECO:0000256" key="7">
    <source>
        <dbReference type="ARBA" id="ARBA00023157"/>
    </source>
</evidence>
<evidence type="ECO:0000256" key="4">
    <source>
        <dbReference type="ARBA" id="ARBA00022692"/>
    </source>
</evidence>
<feature type="transmembrane region" description="Helical" evidence="11">
    <location>
        <begin position="249"/>
        <end position="271"/>
    </location>
</feature>
<reference evidence="15" key="1">
    <citation type="submission" date="2022-11" db="EMBL/GenBank/DDBJ databases">
        <title>Centuries of genome instability and evolution in soft-shell clam transmissible cancer (bioRxiv).</title>
        <authorList>
            <person name="Hart S.F.M."/>
            <person name="Yonemitsu M.A."/>
            <person name="Giersch R.M."/>
            <person name="Beal B.F."/>
            <person name="Arriagada G."/>
            <person name="Davis B.W."/>
            <person name="Ostrander E.A."/>
            <person name="Goff S.P."/>
            <person name="Metzger M.J."/>
        </authorList>
    </citation>
    <scope>NUCLEOTIDE SEQUENCE</scope>
    <source>
        <strain evidence="15">MELC-2E11</strain>
        <tissue evidence="15">Siphon/mantle</tissue>
    </source>
</reference>
<evidence type="ECO:0000259" key="13">
    <source>
        <dbReference type="PROSITE" id="PS50038"/>
    </source>
</evidence>
<proteinExistence type="inferred from homology"/>
<evidence type="ECO:0000313" key="15">
    <source>
        <dbReference type="EMBL" id="WAR09555.1"/>
    </source>
</evidence>
<feature type="transmembrane region" description="Helical" evidence="11">
    <location>
        <begin position="283"/>
        <end position="303"/>
    </location>
</feature>
<dbReference type="Proteomes" id="UP001164746">
    <property type="component" value="Chromosome 7"/>
</dbReference>
<dbReference type="SMART" id="SM01330">
    <property type="entry name" value="Frizzled"/>
    <property type="match status" value="1"/>
</dbReference>
<feature type="compositionally biased region" description="Gly residues" evidence="10">
    <location>
        <begin position="174"/>
        <end position="192"/>
    </location>
</feature>
<evidence type="ECO:0000256" key="12">
    <source>
        <dbReference type="SAM" id="SignalP"/>
    </source>
</evidence>
<evidence type="ECO:0000256" key="5">
    <source>
        <dbReference type="ARBA" id="ARBA00022989"/>
    </source>
</evidence>
<organism evidence="15 16">
    <name type="scientific">Mya arenaria</name>
    <name type="common">Soft-shell clam</name>
    <dbReference type="NCBI Taxonomy" id="6604"/>
    <lineage>
        <taxon>Eukaryota</taxon>
        <taxon>Metazoa</taxon>
        <taxon>Spiralia</taxon>
        <taxon>Lophotrochozoa</taxon>
        <taxon>Mollusca</taxon>
        <taxon>Bivalvia</taxon>
        <taxon>Autobranchia</taxon>
        <taxon>Heteroconchia</taxon>
        <taxon>Euheterodonta</taxon>
        <taxon>Imparidentia</taxon>
        <taxon>Neoheterodontei</taxon>
        <taxon>Myida</taxon>
        <taxon>Myoidea</taxon>
        <taxon>Myidae</taxon>
        <taxon>Mya</taxon>
    </lineage>
</organism>
<dbReference type="Pfam" id="PF01392">
    <property type="entry name" value="Fz"/>
    <property type="match status" value="1"/>
</dbReference>
<comment type="subcellular location">
    <subcellularLocation>
        <location evidence="1">Membrane</location>
        <topology evidence="1">Multi-pass membrane protein</topology>
    </subcellularLocation>
</comment>
<feature type="domain" description="G-protein coupled receptors family 2 profile 2" evidence="14">
    <location>
        <begin position="247"/>
        <end position="564"/>
    </location>
</feature>
<evidence type="ECO:0000256" key="11">
    <source>
        <dbReference type="SAM" id="Phobius"/>
    </source>
</evidence>
<dbReference type="PANTHER" id="PTHR11309">
    <property type="entry name" value="FRIZZLED"/>
    <property type="match status" value="1"/>
</dbReference>
<evidence type="ECO:0000256" key="8">
    <source>
        <dbReference type="ARBA" id="ARBA00023170"/>
    </source>
</evidence>
<dbReference type="CDD" id="cd07458">
    <property type="entry name" value="CRD_FZ1_like"/>
    <property type="match status" value="1"/>
</dbReference>
<feature type="transmembrane region" description="Helical" evidence="11">
    <location>
        <begin position="385"/>
        <end position="404"/>
    </location>
</feature>
<feature type="domain" description="FZ" evidence="13">
    <location>
        <begin position="38"/>
        <end position="154"/>
    </location>
</feature>
<dbReference type="CDD" id="cd15034">
    <property type="entry name" value="7tmF_FZD1_2_7-like"/>
    <property type="match status" value="1"/>
</dbReference>
<gene>
    <name evidence="15" type="ORF">MAR_034631</name>
</gene>
<evidence type="ECO:0000256" key="2">
    <source>
        <dbReference type="ARBA" id="ARBA00008077"/>
    </source>
</evidence>
<accession>A0ABY7EI40</accession>
<feature type="transmembrane region" description="Helical" evidence="11">
    <location>
        <begin position="340"/>
        <end position="365"/>
    </location>
</feature>
<feature type="transmembrane region" description="Helical" evidence="11">
    <location>
        <begin position="424"/>
        <end position="450"/>
    </location>
</feature>
<dbReference type="Gene3D" id="1.20.1070.10">
    <property type="entry name" value="Rhodopsin 7-helix transmembrane proteins"/>
    <property type="match status" value="1"/>
</dbReference>
<dbReference type="InterPro" id="IPR000539">
    <property type="entry name" value="Frizzled/Smoothened_7TM"/>
</dbReference>
<keyword evidence="8" id="KW-0675">Receptor</keyword>
<dbReference type="InterPro" id="IPR036790">
    <property type="entry name" value="Frizzled_dom_sf"/>
</dbReference>
<keyword evidence="3" id="KW-0217">Developmental protein</keyword>
<feature type="disulfide bond" evidence="9">
    <location>
        <begin position="51"/>
        <end position="97"/>
    </location>
</feature>
<keyword evidence="16" id="KW-1185">Reference proteome</keyword>
<dbReference type="InterPro" id="IPR020067">
    <property type="entry name" value="Frizzled_dom"/>
</dbReference>
<dbReference type="PROSITE" id="PS51257">
    <property type="entry name" value="PROKAR_LIPOPROTEIN"/>
    <property type="match status" value="1"/>
</dbReference>
<dbReference type="SUPFAM" id="SSF63501">
    <property type="entry name" value="Frizzled cysteine-rich domain"/>
    <property type="match status" value="1"/>
</dbReference>
<dbReference type="InterPro" id="IPR017981">
    <property type="entry name" value="GPCR_2-like_7TM"/>
</dbReference>
<evidence type="ECO:0000256" key="1">
    <source>
        <dbReference type="ARBA" id="ARBA00004141"/>
    </source>
</evidence>
<evidence type="ECO:0000256" key="10">
    <source>
        <dbReference type="SAM" id="MobiDB-lite"/>
    </source>
</evidence>
<feature type="disulfide bond" evidence="9">
    <location>
        <begin position="118"/>
        <end position="142"/>
    </location>
</feature>
<feature type="transmembrane region" description="Helical" evidence="11">
    <location>
        <begin position="471"/>
        <end position="494"/>
    </location>
</feature>
<comment type="caution">
    <text evidence="9">Lacks conserved residue(s) required for the propagation of feature annotation.</text>
</comment>
<comment type="similarity">
    <text evidence="2">Belongs to the G-protein coupled receptor Fz/Smo family.</text>
</comment>
<dbReference type="PRINTS" id="PR00489">
    <property type="entry name" value="FRIZZLED"/>
</dbReference>
<feature type="transmembrane region" description="Helical" evidence="11">
    <location>
        <begin position="539"/>
        <end position="558"/>
    </location>
</feature>
<dbReference type="EMBL" id="CP111018">
    <property type="protein sequence ID" value="WAR09555.1"/>
    <property type="molecule type" value="Genomic_DNA"/>
</dbReference>
<evidence type="ECO:0000256" key="9">
    <source>
        <dbReference type="PROSITE-ProRule" id="PRU00090"/>
    </source>
</evidence>
<keyword evidence="4 11" id="KW-0812">Transmembrane</keyword>
<keyword evidence="7 9" id="KW-1015">Disulfide bond</keyword>
<keyword evidence="12" id="KW-0732">Signal</keyword>
<dbReference type="PANTHER" id="PTHR11309:SF47">
    <property type="entry name" value="FRIZZLED"/>
    <property type="match status" value="1"/>
</dbReference>
<evidence type="ECO:0000313" key="16">
    <source>
        <dbReference type="Proteomes" id="UP001164746"/>
    </source>
</evidence>
<protein>
    <submittedName>
        <fullName evidence="15">FZD1-like protein</fullName>
    </submittedName>
</protein>
<evidence type="ECO:0000256" key="6">
    <source>
        <dbReference type="ARBA" id="ARBA00023136"/>
    </source>
</evidence>
<evidence type="ECO:0000256" key="3">
    <source>
        <dbReference type="ARBA" id="ARBA00022473"/>
    </source>
</evidence>
<feature type="signal peptide" evidence="12">
    <location>
        <begin position="1"/>
        <end position="25"/>
    </location>
</feature>
<dbReference type="PROSITE" id="PS50038">
    <property type="entry name" value="FZ"/>
    <property type="match status" value="1"/>
</dbReference>